<proteinExistence type="inferred from homology"/>
<gene>
    <name evidence="3" type="ORF">BpHYR1_054192</name>
</gene>
<dbReference type="InterPro" id="IPR019451">
    <property type="entry name" value="Rtp1_C1"/>
</dbReference>
<dbReference type="STRING" id="10195.A0A3M7Q507"/>
<evidence type="ECO:0000256" key="1">
    <source>
        <dbReference type="ARBA" id="ARBA00005724"/>
    </source>
</evidence>
<sequence>MIDSLHVSIATFLGIKTDRKVLIEEIVEDDYSRAIRDINDPLVPVKAHGFVQLRKLIEKKDLKCMQNLSKVTEWSLRGIKSEDSYLYMAAINCMIALTVFDPKSTLDPLMEHFMSANKLNAEDRLKIGEVLTRTIRIFNELVPMYAPKLVDAFLWGLRVSDDEIFKSSCLSNLGETCKLLNFSIQVNINEILNCLSCLLETDKSVQVKRSAIMVLKMIVEGLKKDNFVQVLGTSITALYKLLVKVKNTTHDDVIRLNCQLTRSKLNIIIFTTSRGSKKKQEQFRCIRILYLLFLNKRELVVVHAKTQSALINKYVKSCQYSNIKIFYRATNFSILK</sequence>
<dbReference type="EMBL" id="REGN01007367">
    <property type="protein sequence ID" value="RNA06507.1"/>
    <property type="molecule type" value="Genomic_DNA"/>
</dbReference>
<organism evidence="3 4">
    <name type="scientific">Brachionus plicatilis</name>
    <name type="common">Marine rotifer</name>
    <name type="synonym">Brachionus muelleri</name>
    <dbReference type="NCBI Taxonomy" id="10195"/>
    <lineage>
        <taxon>Eukaryota</taxon>
        <taxon>Metazoa</taxon>
        <taxon>Spiralia</taxon>
        <taxon>Gnathifera</taxon>
        <taxon>Rotifera</taxon>
        <taxon>Eurotatoria</taxon>
        <taxon>Monogononta</taxon>
        <taxon>Pseudotrocha</taxon>
        <taxon>Ploima</taxon>
        <taxon>Brachionidae</taxon>
        <taxon>Brachionus</taxon>
    </lineage>
</organism>
<dbReference type="Gene3D" id="1.25.10.10">
    <property type="entry name" value="Leucine-rich Repeat Variant"/>
    <property type="match status" value="1"/>
</dbReference>
<dbReference type="GO" id="GO:0009306">
    <property type="term" value="P:protein secretion"/>
    <property type="evidence" value="ECO:0007669"/>
    <property type="project" value="TreeGrafter"/>
</dbReference>
<dbReference type="InterPro" id="IPR039600">
    <property type="entry name" value="TANGO6/Rtp1"/>
</dbReference>
<protein>
    <submittedName>
        <fullName evidence="3">Transport and Golgi organization 6-like protein</fullName>
    </submittedName>
</protein>
<dbReference type="SUPFAM" id="SSF48371">
    <property type="entry name" value="ARM repeat"/>
    <property type="match status" value="1"/>
</dbReference>
<dbReference type="PANTHER" id="PTHR20959">
    <property type="entry name" value="TRANSPORT AND GOLGI ORGANIZATION PROTEIN 6 FAMILY MEMBER"/>
    <property type="match status" value="1"/>
</dbReference>
<comment type="similarity">
    <text evidence="1">Belongs to the Tango6 family.</text>
</comment>
<feature type="domain" description="RNA polymerase II assembly factor Rtp1 C-terminal" evidence="2">
    <location>
        <begin position="31"/>
        <end position="140"/>
    </location>
</feature>
<comment type="caution">
    <text evidence="3">The sequence shown here is derived from an EMBL/GenBank/DDBJ whole genome shotgun (WGS) entry which is preliminary data.</text>
</comment>
<dbReference type="Proteomes" id="UP000276133">
    <property type="component" value="Unassembled WGS sequence"/>
</dbReference>
<reference evidence="3 4" key="1">
    <citation type="journal article" date="2018" name="Sci. Rep.">
        <title>Genomic signatures of local adaptation to the degree of environmental predictability in rotifers.</title>
        <authorList>
            <person name="Franch-Gras L."/>
            <person name="Hahn C."/>
            <person name="Garcia-Roger E.M."/>
            <person name="Carmona M.J."/>
            <person name="Serra M."/>
            <person name="Gomez A."/>
        </authorList>
    </citation>
    <scope>NUCLEOTIDE SEQUENCE [LARGE SCALE GENOMIC DNA]</scope>
    <source>
        <strain evidence="3">HYR1</strain>
    </source>
</reference>
<dbReference type="InterPro" id="IPR016024">
    <property type="entry name" value="ARM-type_fold"/>
</dbReference>
<name>A0A3M7Q507_BRAPC</name>
<dbReference type="Pfam" id="PF10363">
    <property type="entry name" value="RTP1_C1"/>
    <property type="match status" value="1"/>
</dbReference>
<accession>A0A3M7Q507</accession>
<dbReference type="AlphaFoldDB" id="A0A3M7Q507"/>
<dbReference type="OrthoDB" id="39591at2759"/>
<dbReference type="PANTHER" id="PTHR20959:SF1">
    <property type="entry name" value="TRANSPORT AND GOLGI ORGANIZATION PROTEIN 6 HOMOLOG"/>
    <property type="match status" value="1"/>
</dbReference>
<dbReference type="InterPro" id="IPR011989">
    <property type="entry name" value="ARM-like"/>
</dbReference>
<evidence type="ECO:0000259" key="2">
    <source>
        <dbReference type="Pfam" id="PF10363"/>
    </source>
</evidence>
<keyword evidence="4" id="KW-1185">Reference proteome</keyword>
<evidence type="ECO:0000313" key="3">
    <source>
        <dbReference type="EMBL" id="RNA06507.1"/>
    </source>
</evidence>
<evidence type="ECO:0000313" key="4">
    <source>
        <dbReference type="Proteomes" id="UP000276133"/>
    </source>
</evidence>